<organism evidence="4">
    <name type="scientific">uncultured Thermomicrobiales bacterium</name>
    <dbReference type="NCBI Taxonomy" id="1645740"/>
    <lineage>
        <taxon>Bacteria</taxon>
        <taxon>Pseudomonadati</taxon>
        <taxon>Thermomicrobiota</taxon>
        <taxon>Thermomicrobia</taxon>
        <taxon>Thermomicrobiales</taxon>
        <taxon>environmental samples</taxon>
    </lineage>
</organism>
<dbReference type="PANTHER" id="PTHR12049:SF7">
    <property type="entry name" value="PROTEIN ARGININE METHYLTRANSFERASE NDUFAF7, MITOCHONDRIAL"/>
    <property type="match status" value="1"/>
</dbReference>
<accession>A0A6J4VES9</accession>
<evidence type="ECO:0000313" key="4">
    <source>
        <dbReference type="EMBL" id="CAA9573443.1"/>
    </source>
</evidence>
<sequence>MDDAGRQRPEITPDRGDSRTPAEDVGRAPRGGRVPDDGSGDPALVEAVTEAIASAGGRITFARFMDLALYHPEHGYYLAAERRPGRGGDFLTAPEASPLFGLALARQVAECWERLGRPEPFVVREYGAGVGGLAYDIIAGLSDEAPAAAAVLRYRLVEPNRRRVEQALAAMAEVGLGDIVSAEAVPGTPSEGVPGGDLEPIVGVALANEVADALPVHRLVVRGGAFRERYVVRRDGPGGARFGEEEGEPSSPELGPALWDRLAAEGVILAEGDRVDTSPASADWFAAVGRGLARGFAIVLDYGYAAAELYRDHRLQGTVRAHLAHTVNDEPLLRVGRQDLTAHVDFTALQRAGETVGLRAAGLTTQGAFLTGLGLGDFLVRMQADPSTTPAEYYAAQAAVLRLIDPGGMGRFRVLIMGRDVPLGPPLRGLSVPPPAF</sequence>
<dbReference type="PANTHER" id="PTHR12049">
    <property type="entry name" value="PROTEIN ARGININE METHYLTRANSFERASE NDUFAF7, MITOCHONDRIAL"/>
    <property type="match status" value="1"/>
</dbReference>
<feature type="compositionally biased region" description="Basic and acidic residues" evidence="3">
    <location>
        <begin position="1"/>
        <end position="27"/>
    </location>
</feature>
<dbReference type="EMBL" id="CADCWG010000279">
    <property type="protein sequence ID" value="CAA9573443.1"/>
    <property type="molecule type" value="Genomic_DNA"/>
</dbReference>
<reference evidence="4" key="1">
    <citation type="submission" date="2020-02" db="EMBL/GenBank/DDBJ databases">
        <authorList>
            <person name="Meier V. D."/>
        </authorList>
    </citation>
    <scope>NUCLEOTIDE SEQUENCE</scope>
    <source>
        <strain evidence="4">AVDCRST_MAG49</strain>
    </source>
</reference>
<evidence type="ECO:0000256" key="1">
    <source>
        <dbReference type="ARBA" id="ARBA00022603"/>
    </source>
</evidence>
<keyword evidence="2 4" id="KW-0808">Transferase</keyword>
<dbReference type="GO" id="GO:0032259">
    <property type="term" value="P:methylation"/>
    <property type="evidence" value="ECO:0007669"/>
    <property type="project" value="UniProtKB-KW"/>
</dbReference>
<dbReference type="InterPro" id="IPR029063">
    <property type="entry name" value="SAM-dependent_MTases_sf"/>
</dbReference>
<evidence type="ECO:0000256" key="2">
    <source>
        <dbReference type="ARBA" id="ARBA00022679"/>
    </source>
</evidence>
<gene>
    <name evidence="4" type="ORF">AVDCRST_MAG49-3886</name>
</gene>
<dbReference type="SUPFAM" id="SSF53335">
    <property type="entry name" value="S-adenosyl-L-methionine-dependent methyltransferases"/>
    <property type="match status" value="1"/>
</dbReference>
<keyword evidence="1 4" id="KW-0489">Methyltransferase</keyword>
<dbReference type="AlphaFoldDB" id="A0A6J4VES9"/>
<protein>
    <submittedName>
        <fullName evidence="4">SAM-dependent methyltransferase, MidA</fullName>
    </submittedName>
</protein>
<dbReference type="Gene3D" id="3.40.50.12710">
    <property type="match status" value="1"/>
</dbReference>
<dbReference type="GO" id="GO:0035243">
    <property type="term" value="F:protein-arginine omega-N symmetric methyltransferase activity"/>
    <property type="evidence" value="ECO:0007669"/>
    <property type="project" value="TreeGrafter"/>
</dbReference>
<name>A0A6J4VES9_9BACT</name>
<dbReference type="InterPro" id="IPR038375">
    <property type="entry name" value="NDUFAF7_sf"/>
</dbReference>
<feature type="region of interest" description="Disordered" evidence="3">
    <location>
        <begin position="1"/>
        <end position="42"/>
    </location>
</feature>
<dbReference type="InterPro" id="IPR003788">
    <property type="entry name" value="NDUFAF7"/>
</dbReference>
<proteinExistence type="predicted"/>
<dbReference type="Pfam" id="PF02636">
    <property type="entry name" value="Methyltransf_28"/>
    <property type="match status" value="1"/>
</dbReference>
<evidence type="ECO:0000256" key="3">
    <source>
        <dbReference type="SAM" id="MobiDB-lite"/>
    </source>
</evidence>